<dbReference type="GO" id="GO:0043565">
    <property type="term" value="F:sequence-specific DNA binding"/>
    <property type="evidence" value="ECO:0007669"/>
    <property type="project" value="InterPro"/>
</dbReference>
<dbReference type="InterPro" id="IPR018062">
    <property type="entry name" value="HTH_AraC-typ_CS"/>
</dbReference>
<proteinExistence type="predicted"/>
<dbReference type="Pfam" id="PF12833">
    <property type="entry name" value="HTH_18"/>
    <property type="match status" value="1"/>
</dbReference>
<name>A0A285TKX8_9PROT</name>
<organism evidence="5 6">
    <name type="scientific">Thalassospira xiamenensis</name>
    <dbReference type="NCBI Taxonomy" id="220697"/>
    <lineage>
        <taxon>Bacteria</taxon>
        <taxon>Pseudomonadati</taxon>
        <taxon>Pseudomonadota</taxon>
        <taxon>Alphaproteobacteria</taxon>
        <taxon>Rhodospirillales</taxon>
        <taxon>Thalassospiraceae</taxon>
        <taxon>Thalassospira</taxon>
    </lineage>
</organism>
<feature type="domain" description="HTH araC/xylS-type" evidence="4">
    <location>
        <begin position="240"/>
        <end position="338"/>
    </location>
</feature>
<dbReference type="SUPFAM" id="SSF46689">
    <property type="entry name" value="Homeodomain-like"/>
    <property type="match status" value="2"/>
</dbReference>
<dbReference type="AlphaFoldDB" id="A0A285TKX8"/>
<dbReference type="InterPro" id="IPR053142">
    <property type="entry name" value="PchR_regulatory_protein"/>
</dbReference>
<dbReference type="InterPro" id="IPR009057">
    <property type="entry name" value="Homeodomain-like_sf"/>
</dbReference>
<dbReference type="PANTHER" id="PTHR47893:SF1">
    <property type="entry name" value="REGULATORY PROTEIN PCHR"/>
    <property type="match status" value="1"/>
</dbReference>
<dbReference type="InterPro" id="IPR020449">
    <property type="entry name" value="Tscrpt_reg_AraC-type_HTH"/>
</dbReference>
<keyword evidence="1" id="KW-0805">Transcription regulation</keyword>
<dbReference type="SMART" id="SM00342">
    <property type="entry name" value="HTH_ARAC"/>
    <property type="match status" value="1"/>
</dbReference>
<keyword evidence="2" id="KW-0238">DNA-binding</keyword>
<dbReference type="EMBL" id="OBMM01000004">
    <property type="protein sequence ID" value="SOC23248.1"/>
    <property type="molecule type" value="Genomic_DNA"/>
</dbReference>
<dbReference type="RefSeq" id="WP_249278088.1">
    <property type="nucleotide sequence ID" value="NZ_OBMM01000004.1"/>
</dbReference>
<evidence type="ECO:0000256" key="1">
    <source>
        <dbReference type="ARBA" id="ARBA00023015"/>
    </source>
</evidence>
<sequence length="338" mass="37624">MAFDQQHAPHRVRRNVTRRETITGQQLEDFGTALPGNAADGIRRRPMMSGRLSNDNLQSFLNIHTTDTVSMQDAAVKFPVNPAVTVAIVLRGRVRGAFDNVPFDLDARIQPVGFIWALSQPVMLHRELQKGDDVSKVMISAKYDWVVKRVCNGDSRHAAINDFIHAGISVRQWQPSRRAIALADQLLYPPTDDPLFRDLYAESRGLEILAEALGSLRPDAEFIAEGSAEPDALEHHQKAQEIRDYIKDHILDDLTLSGLSDKLGMSIASLQRIFKNAYGTTVKDFIRESRLIAARDAMEKDGLTIGQAAWMAGYSSPANFATAFKRVFGISPSDARDR</sequence>
<keyword evidence="3" id="KW-0804">Transcription</keyword>
<dbReference type="InterPro" id="IPR018060">
    <property type="entry name" value="HTH_AraC"/>
</dbReference>
<gene>
    <name evidence="5" type="ORF">SAMN05428964_10422</name>
</gene>
<protein>
    <submittedName>
        <fullName evidence="5">Transcriptional regulator, AraC family</fullName>
    </submittedName>
</protein>
<evidence type="ECO:0000313" key="5">
    <source>
        <dbReference type="EMBL" id="SOC23248.1"/>
    </source>
</evidence>
<dbReference type="PRINTS" id="PR00032">
    <property type="entry name" value="HTHARAC"/>
</dbReference>
<accession>A0A285TKX8</accession>
<evidence type="ECO:0000256" key="2">
    <source>
        <dbReference type="ARBA" id="ARBA00023125"/>
    </source>
</evidence>
<dbReference type="PANTHER" id="PTHR47893">
    <property type="entry name" value="REGULATORY PROTEIN PCHR"/>
    <property type="match status" value="1"/>
</dbReference>
<dbReference type="Proteomes" id="UP000219068">
    <property type="component" value="Unassembled WGS sequence"/>
</dbReference>
<dbReference type="GO" id="GO:0003700">
    <property type="term" value="F:DNA-binding transcription factor activity"/>
    <property type="evidence" value="ECO:0007669"/>
    <property type="project" value="InterPro"/>
</dbReference>
<evidence type="ECO:0000313" key="6">
    <source>
        <dbReference type="Proteomes" id="UP000219068"/>
    </source>
</evidence>
<dbReference type="Gene3D" id="1.10.10.60">
    <property type="entry name" value="Homeodomain-like"/>
    <property type="match status" value="1"/>
</dbReference>
<evidence type="ECO:0000256" key="3">
    <source>
        <dbReference type="ARBA" id="ARBA00023163"/>
    </source>
</evidence>
<reference evidence="5 6" key="1">
    <citation type="submission" date="2017-08" db="EMBL/GenBank/DDBJ databases">
        <authorList>
            <person name="de Groot N.N."/>
        </authorList>
    </citation>
    <scope>NUCLEOTIDE SEQUENCE [LARGE SCALE GENOMIC DNA]</scope>
    <source>
        <strain evidence="5 6">USBA 78</strain>
    </source>
</reference>
<dbReference type="PROSITE" id="PS01124">
    <property type="entry name" value="HTH_ARAC_FAMILY_2"/>
    <property type="match status" value="1"/>
</dbReference>
<evidence type="ECO:0000259" key="4">
    <source>
        <dbReference type="PROSITE" id="PS01124"/>
    </source>
</evidence>
<dbReference type="PROSITE" id="PS00041">
    <property type="entry name" value="HTH_ARAC_FAMILY_1"/>
    <property type="match status" value="1"/>
</dbReference>